<feature type="domain" description="2TM" evidence="2">
    <location>
        <begin position="21"/>
        <end position="101"/>
    </location>
</feature>
<accession>A0A918R256</accession>
<keyword evidence="1" id="KW-1133">Transmembrane helix</keyword>
<protein>
    <recommendedName>
        <fullName evidence="2">2TM domain-containing protein</fullName>
    </recommendedName>
</protein>
<evidence type="ECO:0000256" key="1">
    <source>
        <dbReference type="SAM" id="Phobius"/>
    </source>
</evidence>
<reference evidence="3" key="2">
    <citation type="submission" date="2020-09" db="EMBL/GenBank/DDBJ databases">
        <authorList>
            <person name="Sun Q."/>
            <person name="Kim S."/>
        </authorList>
    </citation>
    <scope>NUCLEOTIDE SEQUENCE</scope>
    <source>
        <strain evidence="3">KCTC 12710</strain>
    </source>
</reference>
<name>A0A918R256_9FLAO</name>
<organism evidence="3 4">
    <name type="scientific">Algibacter mikhailovii</name>
    <dbReference type="NCBI Taxonomy" id="425498"/>
    <lineage>
        <taxon>Bacteria</taxon>
        <taxon>Pseudomonadati</taxon>
        <taxon>Bacteroidota</taxon>
        <taxon>Flavobacteriia</taxon>
        <taxon>Flavobacteriales</taxon>
        <taxon>Flavobacteriaceae</taxon>
        <taxon>Algibacter</taxon>
    </lineage>
</organism>
<keyword evidence="1" id="KW-0472">Membrane</keyword>
<dbReference type="RefSeq" id="WP_189360787.1">
    <property type="nucleotide sequence ID" value="NZ_BMWZ01000004.1"/>
</dbReference>
<evidence type="ECO:0000259" key="2">
    <source>
        <dbReference type="Pfam" id="PF13239"/>
    </source>
</evidence>
<feature type="transmembrane region" description="Helical" evidence="1">
    <location>
        <begin position="32"/>
        <end position="55"/>
    </location>
</feature>
<reference evidence="3" key="1">
    <citation type="journal article" date="2014" name="Int. J. Syst. Evol. Microbiol.">
        <title>Complete genome sequence of Corynebacterium casei LMG S-19264T (=DSM 44701T), isolated from a smear-ripened cheese.</title>
        <authorList>
            <consortium name="US DOE Joint Genome Institute (JGI-PGF)"/>
            <person name="Walter F."/>
            <person name="Albersmeier A."/>
            <person name="Kalinowski J."/>
            <person name="Ruckert C."/>
        </authorList>
    </citation>
    <scope>NUCLEOTIDE SEQUENCE</scope>
    <source>
        <strain evidence="3">KCTC 12710</strain>
    </source>
</reference>
<evidence type="ECO:0000313" key="3">
    <source>
        <dbReference type="EMBL" id="GGZ83254.1"/>
    </source>
</evidence>
<sequence length="111" mass="13038">MKNQGIEQYKKSYQQEEAYLRAEQRVKELKGFYWHAFWYAVVNIFIVGMVVFNGGSFWSFGTFATPIFWGIGLGIHALCIFGKNLVFGKSWEERKIKEYMEKDNRGGSKYL</sequence>
<comment type="caution">
    <text evidence="3">The sequence shown here is derived from an EMBL/GenBank/DDBJ whole genome shotgun (WGS) entry which is preliminary data.</text>
</comment>
<dbReference type="InterPro" id="IPR025698">
    <property type="entry name" value="2TM_dom"/>
</dbReference>
<evidence type="ECO:0000313" key="4">
    <source>
        <dbReference type="Proteomes" id="UP000636004"/>
    </source>
</evidence>
<dbReference type="Proteomes" id="UP000636004">
    <property type="component" value="Unassembled WGS sequence"/>
</dbReference>
<keyword evidence="1" id="KW-0812">Transmembrane</keyword>
<feature type="transmembrane region" description="Helical" evidence="1">
    <location>
        <begin position="67"/>
        <end position="87"/>
    </location>
</feature>
<dbReference type="Pfam" id="PF13239">
    <property type="entry name" value="2TM"/>
    <property type="match status" value="1"/>
</dbReference>
<dbReference type="EMBL" id="BMWZ01000004">
    <property type="protein sequence ID" value="GGZ83254.1"/>
    <property type="molecule type" value="Genomic_DNA"/>
</dbReference>
<proteinExistence type="predicted"/>
<dbReference type="AlphaFoldDB" id="A0A918R256"/>
<gene>
    <name evidence="3" type="ORF">GCM10007028_21490</name>
</gene>
<keyword evidence="4" id="KW-1185">Reference proteome</keyword>